<organism evidence="2 3">
    <name type="scientific">Cohnella herbarum</name>
    <dbReference type="NCBI Taxonomy" id="2728023"/>
    <lineage>
        <taxon>Bacteria</taxon>
        <taxon>Bacillati</taxon>
        <taxon>Bacillota</taxon>
        <taxon>Bacilli</taxon>
        <taxon>Bacillales</taxon>
        <taxon>Paenibacillaceae</taxon>
        <taxon>Cohnella</taxon>
    </lineage>
</organism>
<accession>A0A7Z2VJ74</accession>
<dbReference type="GO" id="GO:0008168">
    <property type="term" value="F:methyltransferase activity"/>
    <property type="evidence" value="ECO:0007669"/>
    <property type="project" value="UniProtKB-KW"/>
</dbReference>
<keyword evidence="2" id="KW-0808">Transferase</keyword>
<dbReference type="EMBL" id="CP051680">
    <property type="protein sequence ID" value="QJD84236.1"/>
    <property type="molecule type" value="Genomic_DNA"/>
</dbReference>
<evidence type="ECO:0000313" key="2">
    <source>
        <dbReference type="EMBL" id="QJD84236.1"/>
    </source>
</evidence>
<dbReference type="AlphaFoldDB" id="A0A7Z2VJ74"/>
<dbReference type="SUPFAM" id="SSF53335">
    <property type="entry name" value="S-adenosyl-L-methionine-dependent methyltransferases"/>
    <property type="match status" value="1"/>
</dbReference>
<dbReference type="GO" id="GO:0032259">
    <property type="term" value="P:methylation"/>
    <property type="evidence" value="ECO:0007669"/>
    <property type="project" value="UniProtKB-KW"/>
</dbReference>
<sequence>MKGHFQEKQDYFNRKLTKTEYIERMHDLYHRLLFAYSELLPETDIAAIEIVDHRVIATTRAEGIKMVCDPNDHRIVPMEILNFNAYEPEELEWIYKLLPPRPVILDIGANMGWYSLHMAKQIPDSVVYAFEPLPAAYGYLVENLAINNMSNVRSYNLGLSDRNGNFDFYYYKSGSVNSSLANLSERDEVEIISCPLTRLDIFAQNIKEPIDFIKCDVEGAELSVVIGGLETIKRHKPILFLELLRKWAKKFNYHPNEVLVVLGEIGYACLRIEETGLSEIGEITDETVQTNFIFLHREKHEHVLSLYSESNSSGSDVQ</sequence>
<dbReference type="CDD" id="cd02440">
    <property type="entry name" value="AdoMet_MTases"/>
    <property type="match status" value="1"/>
</dbReference>
<proteinExistence type="predicted"/>
<dbReference type="InterPro" id="IPR006342">
    <property type="entry name" value="FkbM_mtfrase"/>
</dbReference>
<dbReference type="NCBIfam" id="TIGR01444">
    <property type="entry name" value="fkbM_fam"/>
    <property type="match status" value="1"/>
</dbReference>
<reference evidence="2 3" key="1">
    <citation type="submission" date="2020-04" db="EMBL/GenBank/DDBJ databases">
        <title>Genome sequencing of novel species.</title>
        <authorList>
            <person name="Heo J."/>
            <person name="Kim S.-J."/>
            <person name="Kim J.-S."/>
            <person name="Hong S.-B."/>
            <person name="Kwon S.-W."/>
        </authorList>
    </citation>
    <scope>NUCLEOTIDE SEQUENCE [LARGE SCALE GENOMIC DNA]</scope>
    <source>
        <strain evidence="2 3">MFER-1</strain>
    </source>
</reference>
<evidence type="ECO:0000259" key="1">
    <source>
        <dbReference type="Pfam" id="PF05050"/>
    </source>
</evidence>
<dbReference type="PANTHER" id="PTHR34203:SF13">
    <property type="entry name" value="EXPRESSED PROTEIN"/>
    <property type="match status" value="1"/>
</dbReference>
<dbReference type="KEGG" id="cheb:HH215_14255"/>
<dbReference type="Gene3D" id="3.40.50.150">
    <property type="entry name" value="Vaccinia Virus protein VP39"/>
    <property type="match status" value="1"/>
</dbReference>
<keyword evidence="3" id="KW-1185">Reference proteome</keyword>
<protein>
    <submittedName>
        <fullName evidence="2">FkbM family methyltransferase</fullName>
    </submittedName>
</protein>
<dbReference type="InterPro" id="IPR029063">
    <property type="entry name" value="SAM-dependent_MTases_sf"/>
</dbReference>
<dbReference type="Pfam" id="PF05050">
    <property type="entry name" value="Methyltransf_21"/>
    <property type="match status" value="1"/>
</dbReference>
<dbReference type="InterPro" id="IPR052514">
    <property type="entry name" value="SAM-dependent_MTase"/>
</dbReference>
<keyword evidence="2" id="KW-0489">Methyltransferase</keyword>
<feature type="domain" description="Methyltransferase FkbM" evidence="1">
    <location>
        <begin position="106"/>
        <end position="267"/>
    </location>
</feature>
<evidence type="ECO:0000313" key="3">
    <source>
        <dbReference type="Proteomes" id="UP000502248"/>
    </source>
</evidence>
<dbReference type="PANTHER" id="PTHR34203">
    <property type="entry name" value="METHYLTRANSFERASE, FKBM FAMILY PROTEIN"/>
    <property type="match status" value="1"/>
</dbReference>
<dbReference type="RefSeq" id="WP_169280520.1">
    <property type="nucleotide sequence ID" value="NZ_CP051680.1"/>
</dbReference>
<name>A0A7Z2VJ74_9BACL</name>
<gene>
    <name evidence="2" type="ORF">HH215_14255</name>
</gene>
<dbReference type="Proteomes" id="UP000502248">
    <property type="component" value="Chromosome"/>
</dbReference>